<dbReference type="Proteomes" id="UP001157396">
    <property type="component" value="Unassembled WGS sequence"/>
</dbReference>
<feature type="domain" description="Acyl-ACP thioesterase N-terminal hotdog" evidence="8">
    <location>
        <begin position="3"/>
        <end position="132"/>
    </location>
</feature>
<sequence length="253" mass="29859">MGIKYSQTHKVAFYESDTRGKMKISDILAVALQISGEQSYTLDRSDTWICDNFNLFWAVIEHEVQIHRLPDFNDQITIETEATSYNKFFCYRDFIFKNTAGEILVKISSTWVLMNKDTRKVERVIDEIVAPYEAPKVSKIVRPHKYLTLSEHAQCNLAFPIRFSDLDMNGHVNNAKYFDWAVDQLDYDFRMTYEPKKIYIRYNHELLYGNHEFIHPVFEFQGDTTCHIIRKDGVDNANIEIEWSKISEENEQK</sequence>
<gene>
    <name evidence="10" type="ORF">ikelab_02780</name>
    <name evidence="13" type="ORF">PWF74_03660</name>
    <name evidence="11" type="ORF">QHR29_01595</name>
    <name evidence="12" type="ORF">SAMN05216438_10166</name>
</gene>
<reference evidence="12 14" key="1">
    <citation type="submission" date="2016-10" db="EMBL/GenBank/DDBJ databases">
        <authorList>
            <person name="de Groot N.N."/>
        </authorList>
    </citation>
    <scope>NUCLEOTIDE SEQUENCE [LARGE SCALE GENOMIC DNA]</scope>
    <source>
        <strain evidence="12 14">M79</strain>
    </source>
</reference>
<dbReference type="Proteomes" id="UP001217324">
    <property type="component" value="Chromosome"/>
</dbReference>
<evidence type="ECO:0000256" key="2">
    <source>
        <dbReference type="ARBA" id="ARBA00022516"/>
    </source>
</evidence>
<dbReference type="Pfam" id="PF20791">
    <property type="entry name" value="Acyl-ACP_TE_C"/>
    <property type="match status" value="1"/>
</dbReference>
<dbReference type="AlphaFoldDB" id="A0A1I4ER99"/>
<dbReference type="InterPro" id="IPR029069">
    <property type="entry name" value="HotDog_dom_sf"/>
</dbReference>
<dbReference type="EMBL" id="BLXU01000001">
    <property type="protein sequence ID" value="GFO51003.1"/>
    <property type="molecule type" value="Genomic_DNA"/>
</dbReference>
<dbReference type="EMBL" id="FOTJ01000001">
    <property type="protein sequence ID" value="SFL06681.1"/>
    <property type="molecule type" value="Genomic_DNA"/>
</dbReference>
<dbReference type="PANTHER" id="PTHR31727">
    <property type="entry name" value="OLEOYL-ACYL CARRIER PROTEIN THIOESTERASE 1, CHLOROPLASTIC"/>
    <property type="match status" value="1"/>
</dbReference>
<dbReference type="PANTHER" id="PTHR31727:SF6">
    <property type="entry name" value="OLEOYL-ACYL CARRIER PROTEIN THIOESTERASE 1, CHLOROPLASTIC"/>
    <property type="match status" value="1"/>
</dbReference>
<evidence type="ECO:0000256" key="4">
    <source>
        <dbReference type="ARBA" id="ARBA00022832"/>
    </source>
</evidence>
<keyword evidence="7" id="KW-0275">Fatty acid biosynthesis</keyword>
<accession>A0A1I4ER99</accession>
<evidence type="ECO:0000313" key="13">
    <source>
        <dbReference type="EMBL" id="WEA14615.1"/>
    </source>
</evidence>
<dbReference type="GeneID" id="61074349"/>
<evidence type="ECO:0000256" key="7">
    <source>
        <dbReference type="ARBA" id="ARBA00023160"/>
    </source>
</evidence>
<dbReference type="Gene3D" id="3.10.129.10">
    <property type="entry name" value="Hotdog Thioesterase"/>
    <property type="match status" value="1"/>
</dbReference>
<reference evidence="13" key="3">
    <citation type="submission" date="2023-02" db="EMBL/GenBank/DDBJ databases">
        <title>Comparative genomics and fermentation flavor characterization of five lactic acid bacteria reveal flavor biosynthesis metabolic pathways in fermented muskmelon puree.</title>
        <authorList>
            <person name="Yuan L."/>
            <person name="Li M."/>
            <person name="Xu X."/>
            <person name="Lao F."/>
            <person name="Wu J."/>
        </authorList>
    </citation>
    <scope>NUCLEOTIDE SEQUENCE</scope>
    <source>
        <strain evidence="13">Pa-2</strain>
    </source>
</reference>
<feature type="domain" description="Acyl-ACP thioesterase-like C-terminal" evidence="9">
    <location>
        <begin position="155"/>
        <end position="245"/>
    </location>
</feature>
<evidence type="ECO:0000313" key="15">
    <source>
        <dbReference type="Proteomes" id="UP000504756"/>
    </source>
</evidence>
<dbReference type="CDD" id="cd00586">
    <property type="entry name" value="4HBT"/>
    <property type="match status" value="1"/>
</dbReference>
<dbReference type="RefSeq" id="WP_004257540.1">
    <property type="nucleotide sequence ID" value="NZ_AP026069.1"/>
</dbReference>
<keyword evidence="2" id="KW-0444">Lipid biosynthesis</keyword>
<keyword evidence="3 12" id="KW-0378">Hydrolase</keyword>
<dbReference type="Proteomes" id="UP000504756">
    <property type="component" value="Unassembled WGS sequence"/>
</dbReference>
<keyword evidence="4" id="KW-0276">Fatty acid metabolism</keyword>
<reference evidence="10 15" key="2">
    <citation type="submission" date="2020-06" db="EMBL/GenBank/DDBJ databases">
        <title>Draft genome sequence of Lactic acid bacteria from Okinawan-style tofu.</title>
        <authorList>
            <person name="Takara I."/>
            <person name="Ikematsu S."/>
        </authorList>
    </citation>
    <scope>NUCLEOTIDE SEQUENCE [LARGE SCALE GENOMIC DNA]</scope>
    <source>
        <strain evidence="10">Lg38</strain>
        <strain evidence="15">lg38</strain>
    </source>
</reference>
<evidence type="ECO:0000256" key="3">
    <source>
        <dbReference type="ARBA" id="ARBA00022801"/>
    </source>
</evidence>
<evidence type="ECO:0000313" key="11">
    <source>
        <dbReference type="EMBL" id="MDH7959172.1"/>
    </source>
</evidence>
<dbReference type="EMBL" id="JARYTV010000001">
    <property type="protein sequence ID" value="MDH7959172.1"/>
    <property type="molecule type" value="Genomic_DNA"/>
</dbReference>
<dbReference type="GO" id="GO:0016297">
    <property type="term" value="F:fatty acyl-[ACP] hydrolase activity"/>
    <property type="evidence" value="ECO:0007669"/>
    <property type="project" value="InterPro"/>
</dbReference>
<organism evidence="12 14">
    <name type="scientific">Lactococcus garvieae</name>
    <dbReference type="NCBI Taxonomy" id="1363"/>
    <lineage>
        <taxon>Bacteria</taxon>
        <taxon>Bacillati</taxon>
        <taxon>Bacillota</taxon>
        <taxon>Bacilli</taxon>
        <taxon>Lactobacillales</taxon>
        <taxon>Streptococcaceae</taxon>
        <taxon>Lactococcus</taxon>
    </lineage>
</organism>
<protein>
    <submittedName>
        <fullName evidence="10">Acyl-ACP thioesterase</fullName>
    </submittedName>
    <submittedName>
        <fullName evidence="11">Acyl-[acyl-carrier-protein] thioesterase</fullName>
    </submittedName>
    <submittedName>
        <fullName evidence="12">Medium-chain acyl-[acyl-carrier-protein] hydrolase</fullName>
    </submittedName>
</protein>
<evidence type="ECO:0000256" key="1">
    <source>
        <dbReference type="ARBA" id="ARBA00006500"/>
    </source>
</evidence>
<reference evidence="11" key="4">
    <citation type="submission" date="2023-04" db="EMBL/GenBank/DDBJ databases">
        <title>Genomic analysis of Lactococcus garvieae isolates.</title>
        <authorList>
            <person name="Zhanghang C."/>
        </authorList>
    </citation>
    <scope>NUCLEOTIDE SEQUENCE</scope>
    <source>
        <strain evidence="11">ZB-1</strain>
    </source>
</reference>
<dbReference type="InterPro" id="IPR049427">
    <property type="entry name" value="Acyl-ACP_TE_C"/>
</dbReference>
<keyword evidence="5" id="KW-0809">Transit peptide</keyword>
<dbReference type="Proteomes" id="UP000181969">
    <property type="component" value="Unassembled WGS sequence"/>
</dbReference>
<evidence type="ECO:0000259" key="8">
    <source>
        <dbReference type="Pfam" id="PF01643"/>
    </source>
</evidence>
<dbReference type="InterPro" id="IPR002864">
    <property type="entry name" value="Acyl-ACP_thioesterase_NHD"/>
</dbReference>
<comment type="similarity">
    <text evidence="1">Belongs to the acyl-ACP thioesterase family.</text>
</comment>
<evidence type="ECO:0000256" key="5">
    <source>
        <dbReference type="ARBA" id="ARBA00022946"/>
    </source>
</evidence>
<keyword evidence="6" id="KW-0443">Lipid metabolism</keyword>
<dbReference type="OrthoDB" id="9801517at2"/>
<dbReference type="GO" id="GO:0000036">
    <property type="term" value="F:acyl carrier activity"/>
    <property type="evidence" value="ECO:0007669"/>
    <property type="project" value="TreeGrafter"/>
</dbReference>
<evidence type="ECO:0000259" key="9">
    <source>
        <dbReference type="Pfam" id="PF20791"/>
    </source>
</evidence>
<dbReference type="SUPFAM" id="SSF54637">
    <property type="entry name" value="Thioesterase/thiol ester dehydrase-isomerase"/>
    <property type="match status" value="2"/>
</dbReference>
<proteinExistence type="inferred from homology"/>
<evidence type="ECO:0000313" key="14">
    <source>
        <dbReference type="Proteomes" id="UP000181969"/>
    </source>
</evidence>
<evidence type="ECO:0000256" key="6">
    <source>
        <dbReference type="ARBA" id="ARBA00023098"/>
    </source>
</evidence>
<dbReference type="EMBL" id="CP118627">
    <property type="protein sequence ID" value="WEA14615.1"/>
    <property type="molecule type" value="Genomic_DNA"/>
</dbReference>
<evidence type="ECO:0000313" key="12">
    <source>
        <dbReference type="EMBL" id="SFL06681.1"/>
    </source>
</evidence>
<dbReference type="InterPro" id="IPR045023">
    <property type="entry name" value="FATA/B"/>
</dbReference>
<evidence type="ECO:0000313" key="10">
    <source>
        <dbReference type="EMBL" id="GFO51003.1"/>
    </source>
</evidence>
<dbReference type="Pfam" id="PF01643">
    <property type="entry name" value="Acyl-ACP_TE"/>
    <property type="match status" value="1"/>
</dbReference>
<name>A0A1I4ER99_9LACT</name>